<reference evidence="4 5" key="1">
    <citation type="journal article" date="2008" name="Science">
        <title>The Physcomitrella genome reveals evolutionary insights into the conquest of land by plants.</title>
        <authorList>
            <person name="Rensing S."/>
            <person name="Lang D."/>
            <person name="Zimmer A."/>
            <person name="Terry A."/>
            <person name="Salamov A."/>
            <person name="Shapiro H."/>
            <person name="Nishiyama T."/>
            <person name="Perroud P.-F."/>
            <person name="Lindquist E."/>
            <person name="Kamisugi Y."/>
            <person name="Tanahashi T."/>
            <person name="Sakakibara K."/>
            <person name="Fujita T."/>
            <person name="Oishi K."/>
            <person name="Shin-I T."/>
            <person name="Kuroki Y."/>
            <person name="Toyoda A."/>
            <person name="Suzuki Y."/>
            <person name="Hashimoto A."/>
            <person name="Yamaguchi K."/>
            <person name="Sugano A."/>
            <person name="Kohara Y."/>
            <person name="Fujiyama A."/>
            <person name="Anterola A."/>
            <person name="Aoki S."/>
            <person name="Ashton N."/>
            <person name="Barbazuk W.B."/>
            <person name="Barker E."/>
            <person name="Bennetzen J."/>
            <person name="Bezanilla M."/>
            <person name="Blankenship R."/>
            <person name="Cho S.H."/>
            <person name="Dutcher S."/>
            <person name="Estelle M."/>
            <person name="Fawcett J.A."/>
            <person name="Gundlach H."/>
            <person name="Hanada K."/>
            <person name="Heyl A."/>
            <person name="Hicks K.A."/>
            <person name="Hugh J."/>
            <person name="Lohr M."/>
            <person name="Mayer K."/>
            <person name="Melkozernov A."/>
            <person name="Murata T."/>
            <person name="Nelson D."/>
            <person name="Pils B."/>
            <person name="Prigge M."/>
            <person name="Reiss B."/>
            <person name="Renner T."/>
            <person name="Rombauts S."/>
            <person name="Rushton P."/>
            <person name="Sanderfoot A."/>
            <person name="Schween G."/>
            <person name="Shiu S.-H."/>
            <person name="Stueber K."/>
            <person name="Theodoulou F.L."/>
            <person name="Tu H."/>
            <person name="Van de Peer Y."/>
            <person name="Verrier P.J."/>
            <person name="Waters E."/>
            <person name="Wood A."/>
            <person name="Yang L."/>
            <person name="Cove D."/>
            <person name="Cuming A."/>
            <person name="Hasebe M."/>
            <person name="Lucas S."/>
            <person name="Mishler D.B."/>
            <person name="Reski R."/>
            <person name="Grigoriev I."/>
            <person name="Quatrano R.S."/>
            <person name="Boore J.L."/>
        </authorList>
    </citation>
    <scope>NUCLEOTIDE SEQUENCE [LARGE SCALE GENOMIC DNA]</scope>
    <source>
        <strain evidence="4 5">cv. Gransden 2004</strain>
    </source>
</reference>
<feature type="region of interest" description="Disordered" evidence="2">
    <location>
        <begin position="294"/>
        <end position="313"/>
    </location>
</feature>
<dbReference type="InterPro" id="IPR006121">
    <property type="entry name" value="HMA_dom"/>
</dbReference>
<keyword evidence="1" id="KW-0479">Metal-binding</keyword>
<organism evidence="4 5">
    <name type="scientific">Physcomitrium patens</name>
    <name type="common">Spreading-leaved earth moss</name>
    <name type="synonym">Physcomitrella patens</name>
    <dbReference type="NCBI Taxonomy" id="3218"/>
    <lineage>
        <taxon>Eukaryota</taxon>
        <taxon>Viridiplantae</taxon>
        <taxon>Streptophyta</taxon>
        <taxon>Embryophyta</taxon>
        <taxon>Bryophyta</taxon>
        <taxon>Bryophytina</taxon>
        <taxon>Bryopsida</taxon>
        <taxon>Funariidae</taxon>
        <taxon>Funariales</taxon>
        <taxon>Funariaceae</taxon>
        <taxon>Physcomitrium</taxon>
    </lineage>
</organism>
<evidence type="ECO:0000313" key="5">
    <source>
        <dbReference type="Proteomes" id="UP000006727"/>
    </source>
</evidence>
<dbReference type="Pfam" id="PF00403">
    <property type="entry name" value="HMA"/>
    <property type="match status" value="1"/>
</dbReference>
<name>A0A7I4DIR2_PHYPA</name>
<sequence length="345" mass="39137">MSFKSKVQIHTKAFPTILLLDLCDLVRGVKGPSFTAGWGVVQGGTLARAKKHATSHGRVARKARVETAHSERERERCQPCPRPPHLLCFFFFCDGWHHHSHGPSLCPSAKQPTAGLRNSSQRLRARARVVVAIDSRRLVRTMAISMQELFYGESEPVYLVHYGRQRSSTSWGSHSYTPQPAMPELSRTSRGRSGLRRFDLMAPMCCAGCEDQVRDALYAVRGVQDVVCDPGVQRVTVTGYLEPVEGLNGLKQAKGCATFCSRNKQHRYEESSCQRSHRGQFEDRGRREYVQYNVREQRSHSDRSYDGSRSESYSRSLCPAYRDTARTHYMSVPNPTIATRVEREW</sequence>
<feature type="domain" description="HMA" evidence="3">
    <location>
        <begin position="195"/>
        <end position="262"/>
    </location>
</feature>
<reference evidence="4 5" key="2">
    <citation type="journal article" date="2018" name="Plant J.">
        <title>The Physcomitrella patens chromosome-scale assembly reveals moss genome structure and evolution.</title>
        <authorList>
            <person name="Lang D."/>
            <person name="Ullrich K.K."/>
            <person name="Murat F."/>
            <person name="Fuchs J."/>
            <person name="Jenkins J."/>
            <person name="Haas F.B."/>
            <person name="Piednoel M."/>
            <person name="Gundlach H."/>
            <person name="Van Bel M."/>
            <person name="Meyberg R."/>
            <person name="Vives C."/>
            <person name="Morata J."/>
            <person name="Symeonidi A."/>
            <person name="Hiss M."/>
            <person name="Muchero W."/>
            <person name="Kamisugi Y."/>
            <person name="Saleh O."/>
            <person name="Blanc G."/>
            <person name="Decker E.L."/>
            <person name="van Gessel N."/>
            <person name="Grimwood J."/>
            <person name="Hayes R.D."/>
            <person name="Graham S.W."/>
            <person name="Gunter L.E."/>
            <person name="McDaniel S.F."/>
            <person name="Hoernstein S.N.W."/>
            <person name="Larsson A."/>
            <person name="Li F.W."/>
            <person name="Perroud P.F."/>
            <person name="Phillips J."/>
            <person name="Ranjan P."/>
            <person name="Rokshar D.S."/>
            <person name="Rothfels C.J."/>
            <person name="Schneider L."/>
            <person name="Shu S."/>
            <person name="Stevenson D.W."/>
            <person name="Thummler F."/>
            <person name="Tillich M."/>
            <person name="Villarreal Aguilar J.C."/>
            <person name="Widiez T."/>
            <person name="Wong G.K."/>
            <person name="Wymore A."/>
            <person name="Zhang Y."/>
            <person name="Zimmer A.D."/>
            <person name="Quatrano R.S."/>
            <person name="Mayer K.F.X."/>
            <person name="Goodstein D."/>
            <person name="Casacuberta J.M."/>
            <person name="Vandepoele K."/>
            <person name="Reski R."/>
            <person name="Cuming A.C."/>
            <person name="Tuskan G.A."/>
            <person name="Maumus F."/>
            <person name="Salse J."/>
            <person name="Schmutz J."/>
            <person name="Rensing S.A."/>
        </authorList>
    </citation>
    <scope>NUCLEOTIDE SEQUENCE [LARGE SCALE GENOMIC DNA]</scope>
    <source>
        <strain evidence="4 5">cv. Gransden 2004</strain>
    </source>
</reference>
<dbReference type="Gene3D" id="3.30.70.100">
    <property type="match status" value="1"/>
</dbReference>
<dbReference type="PROSITE" id="PS50846">
    <property type="entry name" value="HMA_2"/>
    <property type="match status" value="1"/>
</dbReference>
<dbReference type="CDD" id="cd00371">
    <property type="entry name" value="HMA"/>
    <property type="match status" value="1"/>
</dbReference>
<gene>
    <name evidence="4" type="primary">LOC112279826</name>
</gene>
<keyword evidence="5" id="KW-1185">Reference proteome</keyword>
<protein>
    <recommendedName>
        <fullName evidence="3">HMA domain-containing protein</fullName>
    </recommendedName>
</protein>
<evidence type="ECO:0000259" key="3">
    <source>
        <dbReference type="PROSITE" id="PS50846"/>
    </source>
</evidence>
<dbReference type="Proteomes" id="UP000006727">
    <property type="component" value="Chromosome 3"/>
</dbReference>
<dbReference type="InterPro" id="IPR036163">
    <property type="entry name" value="HMA_dom_sf"/>
</dbReference>
<dbReference type="AlphaFoldDB" id="A0A7I4DIR2"/>
<feature type="compositionally biased region" description="Basic and acidic residues" evidence="2">
    <location>
        <begin position="294"/>
        <end position="309"/>
    </location>
</feature>
<reference evidence="4" key="3">
    <citation type="submission" date="2020-12" db="UniProtKB">
        <authorList>
            <consortium name="EnsemblPlants"/>
        </authorList>
    </citation>
    <scope>IDENTIFICATION</scope>
</reference>
<feature type="compositionally biased region" description="Polar residues" evidence="2">
    <location>
        <begin position="169"/>
        <end position="178"/>
    </location>
</feature>
<feature type="region of interest" description="Disordered" evidence="2">
    <location>
        <begin position="169"/>
        <end position="190"/>
    </location>
</feature>
<evidence type="ECO:0000256" key="1">
    <source>
        <dbReference type="ARBA" id="ARBA00022723"/>
    </source>
</evidence>
<accession>A0A7I4DIR2</accession>
<dbReference type="SUPFAM" id="SSF55008">
    <property type="entry name" value="HMA, heavy metal-associated domain"/>
    <property type="match status" value="1"/>
</dbReference>
<dbReference type="PANTHER" id="PTHR22814">
    <property type="entry name" value="COPPER TRANSPORT PROTEIN ATOX1-RELATED"/>
    <property type="match status" value="1"/>
</dbReference>
<dbReference type="InParanoid" id="A0A7I4DIR2"/>
<proteinExistence type="predicted"/>
<evidence type="ECO:0000256" key="2">
    <source>
        <dbReference type="SAM" id="MobiDB-lite"/>
    </source>
</evidence>
<dbReference type="EMBL" id="ABEU02000003">
    <property type="status" value="NOT_ANNOTATED_CDS"/>
    <property type="molecule type" value="Genomic_DNA"/>
</dbReference>
<evidence type="ECO:0000313" key="4">
    <source>
        <dbReference type="EnsemblPlants" id="Pp3c3_6780V3.2"/>
    </source>
</evidence>
<dbReference type="FunCoup" id="A0A7I4DIR2">
    <property type="interactions" value="466"/>
</dbReference>
<dbReference type="EnsemblPlants" id="Pp3c3_6780V3.2">
    <property type="protein sequence ID" value="Pp3c3_6780V3.2"/>
    <property type="gene ID" value="Pp3c3_6780"/>
</dbReference>
<dbReference type="PANTHER" id="PTHR22814:SF336">
    <property type="entry name" value="HEAVY METAL-ASSOCIATED ISOPRENYLATED PLANT PROTEIN 23"/>
    <property type="match status" value="1"/>
</dbReference>
<dbReference type="GO" id="GO:0046872">
    <property type="term" value="F:metal ion binding"/>
    <property type="evidence" value="ECO:0007669"/>
    <property type="project" value="UniProtKB-KW"/>
</dbReference>
<dbReference type="Gramene" id="Pp3c3_6780V3.2">
    <property type="protein sequence ID" value="Pp3c3_6780V3.2"/>
    <property type="gene ID" value="Pp3c3_6780"/>
</dbReference>